<feature type="transmembrane region" description="Helical" evidence="1">
    <location>
        <begin position="248"/>
        <end position="270"/>
    </location>
</feature>
<evidence type="ECO:0000313" key="3">
    <source>
        <dbReference type="Proteomes" id="UP000198816"/>
    </source>
</evidence>
<feature type="transmembrane region" description="Helical" evidence="1">
    <location>
        <begin position="297"/>
        <end position="321"/>
    </location>
</feature>
<keyword evidence="1" id="KW-1133">Transmembrane helix</keyword>
<dbReference type="RefSeq" id="WP_093030656.1">
    <property type="nucleotide sequence ID" value="NZ_FNNZ01000007.1"/>
</dbReference>
<dbReference type="EMBL" id="FNNZ01000007">
    <property type="protein sequence ID" value="SDW70660.1"/>
    <property type="molecule type" value="Genomic_DNA"/>
</dbReference>
<dbReference type="PANTHER" id="PTHR41771:SF1">
    <property type="entry name" value="MEMBRANE PROTEIN"/>
    <property type="match status" value="1"/>
</dbReference>
<dbReference type="OrthoDB" id="5753718at2"/>
<gene>
    <name evidence="2" type="ORF">SAMN05421783_107128</name>
</gene>
<protein>
    <submittedName>
        <fullName evidence="2">Uncharacterized membrane protein</fullName>
    </submittedName>
</protein>
<feature type="transmembrane region" description="Helical" evidence="1">
    <location>
        <begin position="148"/>
        <end position="170"/>
    </location>
</feature>
<feature type="transmembrane region" description="Helical" evidence="1">
    <location>
        <begin position="121"/>
        <end position="141"/>
    </location>
</feature>
<sequence>MSRIGREWLFAAVIAVVCIGLFFLDLAPDPHAERGLHARGLITAVDNSAVRTNLIIKTEAQVLTVRLLDGPSKGEEIAVTNMLTGKLELDEFYEAGAIVLVEYDMLDGKPSHGMARGHYRLQMQLLLIGIFVALLIAVAGVTGLKAALSFIFAALVLWKLYFPLLLLGYAPIPTGLAIVAVLTGVITFSVGGLTRRGIATFSGSMLGVLLTCALAVWFAHAFNLHGAIRPFAESLLYAGYYELRLTDIFIASVFIASSGAVMDLAMDIAASMEEIKQSKPEIGPVEHIASGLRIGRAVIGTMTTTLLLAYSSSHICMFLLFMAKGLPAQNILNAPFVAAEILNILVGSFGLITVAPFTALVAGLLYRAKSGGLDTLGRVCRNDAT</sequence>
<feature type="transmembrane region" description="Helical" evidence="1">
    <location>
        <begin position="7"/>
        <end position="24"/>
    </location>
</feature>
<keyword evidence="3" id="KW-1185">Reference proteome</keyword>
<keyword evidence="1" id="KW-0812">Transmembrane</keyword>
<dbReference type="PANTHER" id="PTHR41771">
    <property type="entry name" value="MEMBRANE PROTEIN-RELATED"/>
    <property type="match status" value="1"/>
</dbReference>
<dbReference type="STRING" id="1058.SAMN05421783_107128"/>
<feature type="transmembrane region" description="Helical" evidence="1">
    <location>
        <begin position="206"/>
        <end position="228"/>
    </location>
</feature>
<name>A0A1H2VQU6_THIRO</name>
<evidence type="ECO:0000256" key="1">
    <source>
        <dbReference type="SAM" id="Phobius"/>
    </source>
</evidence>
<dbReference type="InterPro" id="IPR012507">
    <property type="entry name" value="YibE_F"/>
</dbReference>
<feature type="transmembrane region" description="Helical" evidence="1">
    <location>
        <begin position="341"/>
        <end position="366"/>
    </location>
</feature>
<dbReference type="Pfam" id="PF07907">
    <property type="entry name" value="YibE_F"/>
    <property type="match status" value="1"/>
</dbReference>
<proteinExistence type="predicted"/>
<feature type="transmembrane region" description="Helical" evidence="1">
    <location>
        <begin position="176"/>
        <end position="194"/>
    </location>
</feature>
<reference evidence="3" key="1">
    <citation type="submission" date="2016-10" db="EMBL/GenBank/DDBJ databases">
        <authorList>
            <person name="Varghese N."/>
            <person name="Submissions S."/>
        </authorList>
    </citation>
    <scope>NUCLEOTIDE SEQUENCE [LARGE SCALE GENOMIC DNA]</scope>
    <source>
        <strain evidence="3">DSM 217</strain>
    </source>
</reference>
<organism evidence="2 3">
    <name type="scientific">Thiocapsa roseopersicina</name>
    <dbReference type="NCBI Taxonomy" id="1058"/>
    <lineage>
        <taxon>Bacteria</taxon>
        <taxon>Pseudomonadati</taxon>
        <taxon>Pseudomonadota</taxon>
        <taxon>Gammaproteobacteria</taxon>
        <taxon>Chromatiales</taxon>
        <taxon>Chromatiaceae</taxon>
        <taxon>Thiocapsa</taxon>
    </lineage>
</organism>
<dbReference type="AlphaFoldDB" id="A0A1H2VQU6"/>
<dbReference type="Proteomes" id="UP000198816">
    <property type="component" value="Unassembled WGS sequence"/>
</dbReference>
<evidence type="ECO:0000313" key="2">
    <source>
        <dbReference type="EMBL" id="SDW70660.1"/>
    </source>
</evidence>
<accession>A0A1H2VQU6</accession>
<keyword evidence="1" id="KW-0472">Membrane</keyword>